<dbReference type="AlphaFoldDB" id="A0A3E3DXG4"/>
<dbReference type="Gene3D" id="6.10.140.2160">
    <property type="match status" value="1"/>
</dbReference>
<dbReference type="InterPro" id="IPR052404">
    <property type="entry name" value="SPP1-like_terminase"/>
</dbReference>
<comment type="caution">
    <text evidence="3">The sequence shown here is derived from an EMBL/GenBank/DDBJ whole genome shotgun (WGS) entry which is preliminary data.</text>
</comment>
<evidence type="ECO:0000256" key="2">
    <source>
        <dbReference type="ARBA" id="ARBA00023219"/>
    </source>
</evidence>
<dbReference type="EMBL" id="QUSM01000004">
    <property type="protein sequence ID" value="RGD73825.1"/>
    <property type="molecule type" value="Genomic_DNA"/>
</dbReference>
<reference evidence="3 4" key="1">
    <citation type="submission" date="2018-08" db="EMBL/GenBank/DDBJ databases">
        <title>A genome reference for cultivated species of the human gut microbiota.</title>
        <authorList>
            <person name="Zou Y."/>
            <person name="Xue W."/>
            <person name="Luo G."/>
        </authorList>
    </citation>
    <scope>NUCLEOTIDE SEQUENCE [LARGE SCALE GENOMIC DNA]</scope>
    <source>
        <strain evidence="3 4">AM25-6</strain>
    </source>
</reference>
<protein>
    <submittedName>
        <fullName evidence="3">Terminase small subunit</fullName>
    </submittedName>
</protein>
<dbReference type="Pfam" id="PF03592">
    <property type="entry name" value="Terminase_2"/>
    <property type="match status" value="1"/>
</dbReference>
<gene>
    <name evidence="3" type="ORF">DW687_08595</name>
</gene>
<proteinExistence type="predicted"/>
<dbReference type="InterPro" id="IPR005335">
    <property type="entry name" value="Terminase_ssu"/>
</dbReference>
<dbReference type="PANTHER" id="PTHR41328">
    <property type="entry name" value="TERMINASE SMALL SUBUNIT-RELATED"/>
    <property type="match status" value="1"/>
</dbReference>
<name>A0A3E3DXG4_9FIRM</name>
<evidence type="ECO:0000313" key="4">
    <source>
        <dbReference type="Proteomes" id="UP000261212"/>
    </source>
</evidence>
<evidence type="ECO:0000313" key="3">
    <source>
        <dbReference type="EMBL" id="RGD73825.1"/>
    </source>
</evidence>
<dbReference type="InterPro" id="IPR038713">
    <property type="entry name" value="Terminase_Gp1_N_sf"/>
</dbReference>
<dbReference type="RefSeq" id="WP_117532442.1">
    <property type="nucleotide sequence ID" value="NZ_QUSM01000004.1"/>
</dbReference>
<evidence type="ECO:0000256" key="1">
    <source>
        <dbReference type="ARBA" id="ARBA00022612"/>
    </source>
</evidence>
<accession>A0A3E3DXG4</accession>
<keyword evidence="2" id="KW-0231">Viral genome packaging</keyword>
<dbReference type="GO" id="GO:0051276">
    <property type="term" value="P:chromosome organization"/>
    <property type="evidence" value="ECO:0007669"/>
    <property type="project" value="InterPro"/>
</dbReference>
<dbReference type="Gene3D" id="1.10.10.1400">
    <property type="entry name" value="Terminase, small subunit, N-terminal DNA-binding domain, HTH motif"/>
    <property type="match status" value="1"/>
</dbReference>
<dbReference type="Proteomes" id="UP000261212">
    <property type="component" value="Unassembled WGS sequence"/>
</dbReference>
<dbReference type="PANTHER" id="PTHR41328:SF2">
    <property type="entry name" value="TERMINASE SMALL SUBUNIT"/>
    <property type="match status" value="1"/>
</dbReference>
<keyword evidence="1" id="KW-1188">Viral release from host cell</keyword>
<organism evidence="3 4">
    <name type="scientific">Anaerofustis stercorihominis</name>
    <dbReference type="NCBI Taxonomy" id="214853"/>
    <lineage>
        <taxon>Bacteria</taxon>
        <taxon>Bacillati</taxon>
        <taxon>Bacillota</taxon>
        <taxon>Clostridia</taxon>
        <taxon>Eubacteriales</taxon>
        <taxon>Eubacteriaceae</taxon>
        <taxon>Anaerofustis</taxon>
    </lineage>
</organism>
<sequence length="161" mass="18157">MKGLTEKQIKFCIEYAKTGSAETSAIAAGYSKKSAKNSATKNLQNTDVINYIEKLIKDMNSDKIADTKEVLEYLTSVMRREKTESVVVTITNEESRYEDVGNGTFKQVKVKTEVPEIVEIPSKLSDANRAAELLGKRYGIWSEKLEIENKNREIKVELVDD</sequence>